<feature type="compositionally biased region" description="Basic and acidic residues" evidence="1">
    <location>
        <begin position="506"/>
        <end position="518"/>
    </location>
</feature>
<dbReference type="AlphaFoldDB" id="A0A1I7RLT8"/>
<name>A0A1I7RLT8_BURXY</name>
<keyword evidence="2" id="KW-0472">Membrane</keyword>
<sequence length="566" mass="63302">MIVVCGKSLERWNRCHLEFYVVKRIVIWLLFPELNVVLYPYQRPLSHLSISIIFMNWKIGSRKKSATRNCSTPHPTALNYPLWAWRRPTKSPTNPSPQQPVPHKFLHIYIPQFESAQSTRVFVPLDWSDQQNGSGHSVATAFLSCRLRVAKMVSMPFIMLVFLLSSTSFVHSAPCSEAGLDGVNGYLLYRTEEKLVLYHQVSKGEKKKCPDKIKFPNPSRLRNFELHSFFYENNEFVVVIAEEDLGNNLTKTHFTSFSGAGCLTYDEANYLQMEGPISAMNAICTKDKKFSACRGDNGKPCSDDKDFYKNIRYVHGNCAYGPLRFLRYSSQLANCRDGLCVLDTASQKLSQRIVSKQCQKLIAVHGPTTLCRNGDELIVNAFNERVCVRKLGLNSELHYEGELVAYTLDLAAFSKKAEAVIEEVANLTASCPPYDDVKMLFTYGIHFAKYKPKLPSPASGWCTDEVEPFVKYGSMVSATIAILLTMSCCGAIIGVRVSTRMMIKEGKPLPPKPWEKKRGGQNSLMTVGVTESPSAYGTVATEATEATEIIPTSSAAPPDSGSKKRQ</sequence>
<feature type="transmembrane region" description="Helical" evidence="2">
    <location>
        <begin position="472"/>
        <end position="495"/>
    </location>
</feature>
<keyword evidence="2" id="KW-1133">Transmembrane helix</keyword>
<dbReference type="WBParaSite" id="BXY_0167300.1">
    <property type="protein sequence ID" value="BXY_0167300.1"/>
    <property type="gene ID" value="BXY_0167300"/>
</dbReference>
<protein>
    <submittedName>
        <fullName evidence="4">Uncharacterized protein</fullName>
    </submittedName>
</protein>
<reference evidence="4" key="1">
    <citation type="submission" date="2016-11" db="UniProtKB">
        <authorList>
            <consortium name="WormBaseParasite"/>
        </authorList>
    </citation>
    <scope>IDENTIFICATION</scope>
</reference>
<evidence type="ECO:0000313" key="3">
    <source>
        <dbReference type="Proteomes" id="UP000095284"/>
    </source>
</evidence>
<evidence type="ECO:0000313" key="4">
    <source>
        <dbReference type="WBParaSite" id="BXY_0167300.1"/>
    </source>
</evidence>
<dbReference type="Proteomes" id="UP000095284">
    <property type="component" value="Unplaced"/>
</dbReference>
<accession>A0A1I7RLT8</accession>
<evidence type="ECO:0000256" key="2">
    <source>
        <dbReference type="SAM" id="Phobius"/>
    </source>
</evidence>
<feature type="compositionally biased region" description="Polar residues" evidence="1">
    <location>
        <begin position="520"/>
        <end position="535"/>
    </location>
</feature>
<organism evidence="3 4">
    <name type="scientific">Bursaphelenchus xylophilus</name>
    <name type="common">Pinewood nematode worm</name>
    <name type="synonym">Aphelenchoides xylophilus</name>
    <dbReference type="NCBI Taxonomy" id="6326"/>
    <lineage>
        <taxon>Eukaryota</taxon>
        <taxon>Metazoa</taxon>
        <taxon>Ecdysozoa</taxon>
        <taxon>Nematoda</taxon>
        <taxon>Chromadorea</taxon>
        <taxon>Rhabditida</taxon>
        <taxon>Tylenchina</taxon>
        <taxon>Tylenchomorpha</taxon>
        <taxon>Aphelenchoidea</taxon>
        <taxon>Aphelenchoididae</taxon>
        <taxon>Bursaphelenchus</taxon>
    </lineage>
</organism>
<feature type="region of interest" description="Disordered" evidence="1">
    <location>
        <begin position="506"/>
        <end position="566"/>
    </location>
</feature>
<evidence type="ECO:0000256" key="1">
    <source>
        <dbReference type="SAM" id="MobiDB-lite"/>
    </source>
</evidence>
<keyword evidence="2" id="KW-0812">Transmembrane</keyword>
<proteinExistence type="predicted"/>